<evidence type="ECO:0000313" key="1">
    <source>
        <dbReference type="EMBL" id="CAK5031829.1"/>
    </source>
</evidence>
<gene>
    <name evidence="1" type="ORF">MENTE1834_LOCUS7642</name>
</gene>
<keyword evidence="2" id="KW-1185">Reference proteome</keyword>
<accession>A0ACB0Y5P5</accession>
<organism evidence="1 2">
    <name type="scientific">Meloidogyne enterolobii</name>
    <name type="common">Root-knot nematode worm</name>
    <name type="synonym">Meloidogyne mayaguensis</name>
    <dbReference type="NCBI Taxonomy" id="390850"/>
    <lineage>
        <taxon>Eukaryota</taxon>
        <taxon>Metazoa</taxon>
        <taxon>Ecdysozoa</taxon>
        <taxon>Nematoda</taxon>
        <taxon>Chromadorea</taxon>
        <taxon>Rhabditida</taxon>
        <taxon>Tylenchina</taxon>
        <taxon>Tylenchomorpha</taxon>
        <taxon>Tylenchoidea</taxon>
        <taxon>Meloidogynidae</taxon>
        <taxon>Meloidogyninae</taxon>
        <taxon>Meloidogyne</taxon>
    </lineage>
</organism>
<sequence length="100" mass="11480">MPAGYMTDVQCDLADFQKLSRQNNGYNYALVAIDVLSKRVFAEPVRTKKGKDMIQAFEMTRVQSLQARKWLNSSKRKTLKSLHRIHQQSKLLLPNDASVI</sequence>
<comment type="caution">
    <text evidence="1">The sequence shown here is derived from an EMBL/GenBank/DDBJ whole genome shotgun (WGS) entry which is preliminary data.</text>
</comment>
<reference evidence="1" key="1">
    <citation type="submission" date="2023-11" db="EMBL/GenBank/DDBJ databases">
        <authorList>
            <person name="Poullet M."/>
        </authorList>
    </citation>
    <scope>NUCLEOTIDE SEQUENCE</scope>
    <source>
        <strain evidence="1">E1834</strain>
    </source>
</reference>
<proteinExistence type="predicted"/>
<dbReference type="EMBL" id="CAVMJV010000005">
    <property type="protein sequence ID" value="CAK5031829.1"/>
    <property type="molecule type" value="Genomic_DNA"/>
</dbReference>
<dbReference type="Proteomes" id="UP001497535">
    <property type="component" value="Unassembled WGS sequence"/>
</dbReference>
<evidence type="ECO:0000313" key="2">
    <source>
        <dbReference type="Proteomes" id="UP001497535"/>
    </source>
</evidence>
<protein>
    <submittedName>
        <fullName evidence="1">Uncharacterized protein</fullName>
    </submittedName>
</protein>
<name>A0ACB0Y5P5_MELEN</name>